<dbReference type="InterPro" id="IPR036890">
    <property type="entry name" value="HATPase_C_sf"/>
</dbReference>
<organism evidence="2 3">
    <name type="scientific">Turneriella parva (strain ATCC BAA-1111 / DSM 21527 / NCTC 11395 / H)</name>
    <name type="common">Leptospira parva</name>
    <dbReference type="NCBI Taxonomy" id="869212"/>
    <lineage>
        <taxon>Bacteria</taxon>
        <taxon>Pseudomonadati</taxon>
        <taxon>Spirochaetota</taxon>
        <taxon>Spirochaetia</taxon>
        <taxon>Leptospirales</taxon>
        <taxon>Leptospiraceae</taxon>
        <taxon>Turneriella</taxon>
    </lineage>
</organism>
<protein>
    <recommendedName>
        <fullName evidence="1">Histidine kinase/HSP90-like ATPase domain-containing protein</fullName>
    </recommendedName>
</protein>
<dbReference type="EMBL" id="CP002959">
    <property type="protein sequence ID" value="AFM12338.1"/>
    <property type="molecule type" value="Genomic_DNA"/>
</dbReference>
<dbReference type="CDD" id="cd16936">
    <property type="entry name" value="HATPase_RsbW-like"/>
    <property type="match status" value="1"/>
</dbReference>
<gene>
    <name evidence="2" type="ordered locus">Turpa_1690</name>
</gene>
<dbReference type="OrthoDB" id="342319at2"/>
<accession>I4B4Y1</accession>
<reference evidence="2 3" key="1">
    <citation type="submission" date="2012-06" db="EMBL/GenBank/DDBJ databases">
        <title>The complete chromosome of genome of Turneriella parva DSM 21527.</title>
        <authorList>
            <consortium name="US DOE Joint Genome Institute (JGI-PGF)"/>
            <person name="Lucas S."/>
            <person name="Han J."/>
            <person name="Lapidus A."/>
            <person name="Bruce D."/>
            <person name="Goodwin L."/>
            <person name="Pitluck S."/>
            <person name="Peters L."/>
            <person name="Kyrpides N."/>
            <person name="Mavromatis K."/>
            <person name="Ivanova N."/>
            <person name="Mikhailova N."/>
            <person name="Chertkov O."/>
            <person name="Detter J.C."/>
            <person name="Tapia R."/>
            <person name="Han C."/>
            <person name="Land M."/>
            <person name="Hauser L."/>
            <person name="Markowitz V."/>
            <person name="Cheng J.-F."/>
            <person name="Hugenholtz P."/>
            <person name="Woyke T."/>
            <person name="Wu D."/>
            <person name="Gronow S."/>
            <person name="Wellnitz S."/>
            <person name="Brambilla E."/>
            <person name="Klenk H.-P."/>
            <person name="Eisen J.A."/>
        </authorList>
    </citation>
    <scope>NUCLEOTIDE SEQUENCE [LARGE SCALE GENOMIC DNA]</scope>
    <source>
        <strain evidence="3">ATCC BAA-1111 / DSM 21527 / NCTC 11395 / H</strain>
    </source>
</reference>
<dbReference type="Proteomes" id="UP000006048">
    <property type="component" value="Chromosome"/>
</dbReference>
<evidence type="ECO:0000259" key="1">
    <source>
        <dbReference type="Pfam" id="PF13581"/>
    </source>
</evidence>
<keyword evidence="3" id="KW-1185">Reference proteome</keyword>
<dbReference type="InterPro" id="IPR003594">
    <property type="entry name" value="HATPase_dom"/>
</dbReference>
<dbReference type="Pfam" id="PF13581">
    <property type="entry name" value="HATPase_c_2"/>
    <property type="match status" value="1"/>
</dbReference>
<dbReference type="RefSeq" id="WP_014802849.1">
    <property type="nucleotide sequence ID" value="NC_018020.1"/>
</dbReference>
<proteinExistence type="predicted"/>
<dbReference type="Gene3D" id="3.30.565.10">
    <property type="entry name" value="Histidine kinase-like ATPase, C-terminal domain"/>
    <property type="match status" value="1"/>
</dbReference>
<dbReference type="AlphaFoldDB" id="I4B4Y1"/>
<evidence type="ECO:0000313" key="2">
    <source>
        <dbReference type="EMBL" id="AFM12338.1"/>
    </source>
</evidence>
<dbReference type="KEGG" id="tpx:Turpa_1690"/>
<feature type="domain" description="Histidine kinase/HSP90-like ATPase" evidence="1">
    <location>
        <begin position="49"/>
        <end position="175"/>
    </location>
</feature>
<dbReference type="HOGENOM" id="CLU_1495576_0_0_12"/>
<evidence type="ECO:0000313" key="3">
    <source>
        <dbReference type="Proteomes" id="UP000006048"/>
    </source>
</evidence>
<sequence length="180" mass="20499">MYSIHRSFADNCMAVTAPVRSKGRFTIGCDIIEADKLSNRLVALLPKTLDLRAANAVRLGLRELLINAVEHGCLEVGFELKSKIAESDDYLQFLLERQKLPEYRLRTVQVEYEIRPQRIVFRITDGGKGFDHKHRTHKAREDDALAHLAHGRGIKMSLRIFDRVRYNTAGNSVTVLKKLA</sequence>
<dbReference type="STRING" id="869212.Turpa_1690"/>
<name>I4B4Y1_TURPD</name>